<dbReference type="EMBL" id="JBHTLY010000005">
    <property type="protein sequence ID" value="MFD1202666.1"/>
    <property type="molecule type" value="Genomic_DNA"/>
</dbReference>
<reference evidence="3" key="1">
    <citation type="journal article" date="2019" name="Int. J. Syst. Evol. Microbiol.">
        <title>The Global Catalogue of Microorganisms (GCM) 10K type strain sequencing project: providing services to taxonomists for standard genome sequencing and annotation.</title>
        <authorList>
            <consortium name="The Broad Institute Genomics Platform"/>
            <consortium name="The Broad Institute Genome Sequencing Center for Infectious Disease"/>
            <person name="Wu L."/>
            <person name="Ma J."/>
        </authorList>
    </citation>
    <scope>NUCLEOTIDE SEQUENCE [LARGE SCALE GENOMIC DNA]</scope>
    <source>
        <strain evidence="3">CCUG 50213</strain>
    </source>
</reference>
<proteinExistence type="predicted"/>
<dbReference type="RefSeq" id="WP_343960650.1">
    <property type="nucleotide sequence ID" value="NZ_BAAAKZ010000008.1"/>
</dbReference>
<sequence>MPEISSHVAARFPDADAVQQIYDTLQERCAEDQSVTLTSARVYRETHHWRWDTLQELTHDLRISAPADEIGFHLEITEATSTALTPSILMQVNIAGDSTGRGTEVSVSAPDRFTAEAVHTQIVLILQSSTPIPERNPAKETEVKPKIFIGHGRNEQWRALKEHLQDHHGFSVRAFETGSRAGHTIRDILDSELDNANFAFIVMTGEDEQGDGALRARQNVVHEAGLFQGKMGFDRAIIVLEEGVENFSNVDGVQYIPFARGNIREAFGDAAATIKRVFNL</sequence>
<protein>
    <submittedName>
        <fullName evidence="2">Nucleotide-binding protein</fullName>
    </submittedName>
</protein>
<dbReference type="InterPro" id="IPR019302">
    <property type="entry name" value="CAP12/PCTIR_TIR_dom"/>
</dbReference>
<organism evidence="2 3">
    <name type="scientific">Leucobacter albus</name>
    <dbReference type="NCBI Taxonomy" id="272210"/>
    <lineage>
        <taxon>Bacteria</taxon>
        <taxon>Bacillati</taxon>
        <taxon>Actinomycetota</taxon>
        <taxon>Actinomycetes</taxon>
        <taxon>Micrococcales</taxon>
        <taxon>Microbacteriaceae</taxon>
        <taxon>Leucobacter</taxon>
    </lineage>
</organism>
<dbReference type="Pfam" id="PF10137">
    <property type="entry name" value="CAP12-PCTIR_TIR"/>
    <property type="match status" value="1"/>
</dbReference>
<name>A0ABW3TPJ6_9MICO</name>
<evidence type="ECO:0000313" key="2">
    <source>
        <dbReference type="EMBL" id="MFD1202666.1"/>
    </source>
</evidence>
<evidence type="ECO:0000259" key="1">
    <source>
        <dbReference type="Pfam" id="PF10137"/>
    </source>
</evidence>
<evidence type="ECO:0000313" key="3">
    <source>
        <dbReference type="Proteomes" id="UP001597181"/>
    </source>
</evidence>
<accession>A0ABW3TPJ6</accession>
<dbReference type="Proteomes" id="UP001597181">
    <property type="component" value="Unassembled WGS sequence"/>
</dbReference>
<feature type="domain" description="CD-NTase-associated protein 12/Pycsar effector protein TIR" evidence="1">
    <location>
        <begin position="146"/>
        <end position="259"/>
    </location>
</feature>
<comment type="caution">
    <text evidence="2">The sequence shown here is derived from an EMBL/GenBank/DDBJ whole genome shotgun (WGS) entry which is preliminary data.</text>
</comment>
<gene>
    <name evidence="2" type="ORF">ACFQ3U_12265</name>
</gene>
<keyword evidence="3" id="KW-1185">Reference proteome</keyword>